<dbReference type="AlphaFoldDB" id="A0A5B7CT72"/>
<evidence type="ECO:0000256" key="1">
    <source>
        <dbReference type="SAM" id="MobiDB-lite"/>
    </source>
</evidence>
<keyword evidence="3" id="KW-1185">Reference proteome</keyword>
<gene>
    <name evidence="2" type="ORF">E2C01_005745</name>
</gene>
<dbReference type="EMBL" id="VSRR010000253">
    <property type="protein sequence ID" value="MPC13027.1"/>
    <property type="molecule type" value="Genomic_DNA"/>
</dbReference>
<organism evidence="2 3">
    <name type="scientific">Portunus trituberculatus</name>
    <name type="common">Swimming crab</name>
    <name type="synonym">Neptunus trituberculatus</name>
    <dbReference type="NCBI Taxonomy" id="210409"/>
    <lineage>
        <taxon>Eukaryota</taxon>
        <taxon>Metazoa</taxon>
        <taxon>Ecdysozoa</taxon>
        <taxon>Arthropoda</taxon>
        <taxon>Crustacea</taxon>
        <taxon>Multicrustacea</taxon>
        <taxon>Malacostraca</taxon>
        <taxon>Eumalacostraca</taxon>
        <taxon>Eucarida</taxon>
        <taxon>Decapoda</taxon>
        <taxon>Pleocyemata</taxon>
        <taxon>Brachyura</taxon>
        <taxon>Eubrachyura</taxon>
        <taxon>Portunoidea</taxon>
        <taxon>Portunidae</taxon>
        <taxon>Portuninae</taxon>
        <taxon>Portunus</taxon>
    </lineage>
</organism>
<feature type="region of interest" description="Disordered" evidence="1">
    <location>
        <begin position="1"/>
        <end position="44"/>
    </location>
</feature>
<reference evidence="2 3" key="1">
    <citation type="submission" date="2019-05" db="EMBL/GenBank/DDBJ databases">
        <title>Another draft genome of Portunus trituberculatus and its Hox gene families provides insights of decapod evolution.</title>
        <authorList>
            <person name="Jeong J.-H."/>
            <person name="Song I."/>
            <person name="Kim S."/>
            <person name="Choi T."/>
            <person name="Kim D."/>
            <person name="Ryu S."/>
            <person name="Kim W."/>
        </authorList>
    </citation>
    <scope>NUCLEOTIDE SEQUENCE [LARGE SCALE GENOMIC DNA]</scope>
    <source>
        <tissue evidence="2">Muscle</tissue>
    </source>
</reference>
<protein>
    <submittedName>
        <fullName evidence="2">Uncharacterized protein</fullName>
    </submittedName>
</protein>
<proteinExistence type="predicted"/>
<comment type="caution">
    <text evidence="2">The sequence shown here is derived from an EMBL/GenBank/DDBJ whole genome shotgun (WGS) entry which is preliminary data.</text>
</comment>
<accession>A0A5B7CT72</accession>
<evidence type="ECO:0000313" key="2">
    <source>
        <dbReference type="EMBL" id="MPC13027.1"/>
    </source>
</evidence>
<name>A0A5B7CT72_PORTR</name>
<feature type="compositionally biased region" description="Basic and acidic residues" evidence="1">
    <location>
        <begin position="1"/>
        <end position="14"/>
    </location>
</feature>
<evidence type="ECO:0000313" key="3">
    <source>
        <dbReference type="Proteomes" id="UP000324222"/>
    </source>
</evidence>
<dbReference type="Proteomes" id="UP000324222">
    <property type="component" value="Unassembled WGS sequence"/>
</dbReference>
<sequence length="101" mass="11173">MRRWKEKKEGREAEEGGNPGRRKGREAEEGEATRAAGGCWPGRGLSGDGLDGFVRINTLDSHQHSASTSIRAHNLPHLATYPRSKYKTMWCEFISVSASDS</sequence>